<evidence type="ECO:0000313" key="4">
    <source>
        <dbReference type="Proteomes" id="UP000050795"/>
    </source>
</evidence>
<organism evidence="4 5">
    <name type="scientific">Trichobilharzia regenti</name>
    <name type="common">Nasal bird schistosome</name>
    <dbReference type="NCBI Taxonomy" id="157069"/>
    <lineage>
        <taxon>Eukaryota</taxon>
        <taxon>Metazoa</taxon>
        <taxon>Spiralia</taxon>
        <taxon>Lophotrochozoa</taxon>
        <taxon>Platyhelminthes</taxon>
        <taxon>Trematoda</taxon>
        <taxon>Digenea</taxon>
        <taxon>Strigeidida</taxon>
        <taxon>Schistosomatoidea</taxon>
        <taxon>Schistosomatidae</taxon>
        <taxon>Trichobilharzia</taxon>
    </lineage>
</organism>
<evidence type="ECO:0000256" key="2">
    <source>
        <dbReference type="SAM" id="MobiDB-lite"/>
    </source>
</evidence>
<feature type="region of interest" description="Disordered" evidence="2">
    <location>
        <begin position="1461"/>
        <end position="1497"/>
    </location>
</feature>
<feature type="compositionally biased region" description="Basic and acidic residues" evidence="2">
    <location>
        <begin position="148"/>
        <end position="164"/>
    </location>
</feature>
<feature type="region of interest" description="Disordered" evidence="2">
    <location>
        <begin position="1790"/>
        <end position="1837"/>
    </location>
</feature>
<evidence type="ECO:0000259" key="3">
    <source>
        <dbReference type="PROSITE" id="PS50006"/>
    </source>
</evidence>
<feature type="compositionally biased region" description="Basic and acidic residues" evidence="2">
    <location>
        <begin position="1318"/>
        <end position="1328"/>
    </location>
</feature>
<dbReference type="PANTHER" id="PTHR21963">
    <property type="entry name" value="PF6"/>
    <property type="match status" value="1"/>
</dbReference>
<dbReference type="Proteomes" id="UP000050795">
    <property type="component" value="Unassembled WGS sequence"/>
</dbReference>
<feature type="compositionally biased region" description="Basic and acidic residues" evidence="2">
    <location>
        <begin position="1084"/>
        <end position="1093"/>
    </location>
</feature>
<sequence>MPKSARNVKSKTPRTSIDVTDWDTKLSNLKLNNDDWNMSLSIISPSVLIESEIISILTVGVTNGQRQRFTVVTYEDVLDQIAAQCKNKNTKDAPEFYEVCVLAKNYLESVGELDPQILSKVLKFIFNNLRVEDLKQQSAKKNSVTKPNHLEESKKKENPKDKKVGAKNIKQSEPPVAKGKSKLYKRGEEIPEEKYLGDEPDNGISRYILLVNFEKLGLLEELCRLHIDIHSIIRLHVNDQKQLQILITKQKAEKMWGSKGYEQDLEQMRTEQEALILAEEHLRQYWRTTSILMRDHAYDRLGNIATLDYNVKTELLPDDLNGTENRASFGASMFNEIATILYDLIDFRRQWQNYLQHIKVIQLPICPPLLDENSQLSQNQTLRMSKPALSLIPESTDKIVLKSEECGDISSGEEYVDMRFYSEVLQGLPVESTSVELILHAVLEQVAATENGILPRKISIDEKARTEGIDPNIARNIANEVDKLLLSDAERSMLSEEIPLHKNLTKSPLSTSPTIIMHPYDENQYKQLLASGKVNNCDELMKCELDLFTRLFPNVFCQASGEKCSEITSESRALDKDPLEEDQAIKENLKKMKDVRFGQILRFAEKYGFTEEEFKHYFNKLQLEGLDVWRLYSAGKKFQQSLEVMQPLGLSCGTLAENPVSNVLVQSFGDDCKKDKKMMIKLHRDLANLFIKIEYEISQLSKSSTEKEGSQEQQSSSTASFSVNSSMSSLFPKRRSRSVSSASSSVNQRSSTSSRQSNSTRTKSETRKSQTSTETGTESKSTTGRRSSSAVHFDLPSANNKGINCEIKEKKNRFSKLTLFAQELQELLKQLQDNNQIIMVSGDEKEKFSPIDSSATCTVMSENFGTLVEEARNIHLNEWCIEERLDPHILLQRLHFLNYESPHLDVYKRRHDESFRPYLQLIESHIRNWTREQEALYEAAKLSAEILQDDTRIDTPVGEIQSKTEKKTSPKSRKVNKSKRARSTSGSESDTSNTPGDTKSLLGDPNEFIFPGSLKALHREQELIKLKKETVERQKEENRIKSAKKRAEKEAAQTQKKESSGKRNKSPSPKSPIQKSNTDDDTNQAEHLKPRQSDSEFWPFIGYDISNILPHLTGEVTHMFPTDGGTIKTQRSEVPTGGSNLRVSLMKDGHVFTIHKADGPPEPNIPYKKSNETDFVGEENESATNQFKSNDIIQEDCHDHDVTKNPVLPELFSSVTACFSDGICLAVCRMNNMASTSQTQLDHINLQYKTNNINNNSNIPVNSIPVNINNKVGPIHIDECGENLQTNQFKQFIHLSTPDGAQICVYHDISEDSNLITDESKKEGKEVGNTEDDECSVNDEQNNSSSKSFHGTLLKLLSSINSNLNTVNSDGTYVNSSKMKSDKEYELTRFITSDGIVIQVLVPGCTSSASTALKILYPDGAIMERGTAVAEELRRTENPNFSHDEQEINVHTETVIPNALQVNPVHPQKTSAKKKSAKKKAEEKKQDDVPALAATENAVFVTPSSTSRSTADDPDEDLPWLVTLLSGERFWFKLAKSCQRNEKSIEDTPTTDTSAFRSQESVTLDTPSSKRSVDTLKYEVISSKSIESFRAHDPATGETLYTRPEDGMIAVEPHPDSPFKLIIQHSDGTRITQLLLICDNEKMTDKPNNELSHSNLNKPQIFIRVECVGFPAVVLNKSTGEFEISLFGKSQFSSTFHTNPRGYHLLQHFNGGQLNVNPDSSVYYTSQSQEIIELNEPTVYEMHYNDNESLLDCVDPHKNVYTVDNWANCNVLLTVRGKRHPLEELDFEPNKVNSTELTSDKSEQQVQDPLKLNSLGKENVNSGQTNEPKTEESTNRSRCLHDEHIPRLFYYNPEKHIVSELLHFKGFDCLLQKAYGIPAPHHNLAALSIQEKLAYMNMKKQKLVSSDIKSSNEALFLKEALQSNPKIYGLILMQPLTTSDMSKYYVQENIIPEGLSSHDFQLLTRPSNLTVNSDLPKFGERAGKGLDIIQPSLEHLGLKIPETNVTLLPLQKSKTLNRQSRKLINSHQSLHMYVRQFTQYPMITPDITQRILGVLCAYTEHYLNRLNQWCKQQPLRLSEVMQPECELFFSSTSTVTDVLSGDKQTANQLESENAADISTSPIQQTVSNQEIRQPTFHISPARQAAFEALRQELEKAMRDRAALRSTHVPNYFRSKEGIGFLLSQVPDVKKLAKFVPEFNNTNQNVTKTEKSTLTEQSIPTCDSPPRIASPLLRTLETDKMTTNETVRKTHKYNTDRSVMSKANIIDESSNFSKQIMNTVSDADIKTALTRTSKRNCFYYYDTDPTEIELYNHHTSEVPLDSVALAREKGFEYQIFYINIQQALVEDPVRRRVLFTSVIGGPPYGQISLRRMRGIRLTPNRINVGTLQYGATRNFSVKLVNWGPETAHFRIKQLPIHSGIRVFYAPGPIPAGLSRQVVIEVSNQIQRHLEENSSDQNYDHNIDQNEASEFKKTTNLI</sequence>
<feature type="region of interest" description="Disordered" evidence="2">
    <location>
        <begin position="1031"/>
        <end position="1093"/>
    </location>
</feature>
<feature type="compositionally biased region" description="Low complexity" evidence="2">
    <location>
        <begin position="711"/>
        <end position="729"/>
    </location>
</feature>
<proteinExistence type="predicted"/>
<feature type="compositionally biased region" description="Basic and acidic residues" evidence="2">
    <location>
        <begin position="1031"/>
        <end position="1061"/>
    </location>
</feature>
<dbReference type="GO" id="GO:0005576">
    <property type="term" value="C:extracellular region"/>
    <property type="evidence" value="ECO:0007669"/>
    <property type="project" value="GOC"/>
</dbReference>
<feature type="compositionally biased region" description="Basic and acidic residues" evidence="2">
    <location>
        <begin position="1479"/>
        <end position="1488"/>
    </location>
</feature>
<feature type="compositionally biased region" description="Basic and acidic residues" evidence="2">
    <location>
        <begin position="1828"/>
        <end position="1837"/>
    </location>
</feature>
<feature type="region of interest" description="Disordered" evidence="2">
    <location>
        <begin position="137"/>
        <end position="183"/>
    </location>
</feature>
<evidence type="ECO:0000256" key="1">
    <source>
        <dbReference type="SAM" id="Coils"/>
    </source>
</evidence>
<feature type="domain" description="FHA" evidence="3">
    <location>
        <begin position="1325"/>
        <end position="1379"/>
    </location>
</feature>
<dbReference type="GO" id="GO:1990716">
    <property type="term" value="C:axonemal central apparatus"/>
    <property type="evidence" value="ECO:0007669"/>
    <property type="project" value="TreeGrafter"/>
</dbReference>
<feature type="coiled-coil region" evidence="1">
    <location>
        <begin position="814"/>
        <end position="841"/>
    </location>
</feature>
<dbReference type="InterPro" id="IPR026173">
    <property type="entry name" value="SPAG17"/>
</dbReference>
<reference evidence="5" key="2">
    <citation type="submission" date="2023-11" db="UniProtKB">
        <authorList>
            <consortium name="WormBaseParasite"/>
        </authorList>
    </citation>
    <scope>IDENTIFICATION</scope>
</reference>
<evidence type="ECO:0000313" key="5">
    <source>
        <dbReference type="WBParaSite" id="TREG1_87740.1"/>
    </source>
</evidence>
<dbReference type="WBParaSite" id="TREG1_87740.1">
    <property type="protein sequence ID" value="TREG1_87740.1"/>
    <property type="gene ID" value="TREG1_87740"/>
</dbReference>
<feature type="region of interest" description="Disordered" evidence="2">
    <location>
        <begin position="2209"/>
        <end position="2228"/>
    </location>
</feature>
<feature type="region of interest" description="Disordered" evidence="2">
    <location>
        <begin position="702"/>
        <end position="795"/>
    </location>
</feature>
<dbReference type="GO" id="GO:1904158">
    <property type="term" value="P:axonemal central apparatus assembly"/>
    <property type="evidence" value="ECO:0007669"/>
    <property type="project" value="TreeGrafter"/>
</dbReference>
<name>A0AA85KH76_TRIRE</name>
<dbReference type="PROSITE" id="PS50006">
    <property type="entry name" value="FHA_DOMAIN"/>
    <property type="match status" value="1"/>
</dbReference>
<dbReference type="PANTHER" id="PTHR21963:SF1">
    <property type="entry name" value="SPERM-ASSOCIATED ANTIGEN 17"/>
    <property type="match status" value="1"/>
</dbReference>
<feature type="compositionally biased region" description="Polar residues" evidence="2">
    <location>
        <begin position="1338"/>
        <end position="1347"/>
    </location>
</feature>
<feature type="compositionally biased region" description="Polar residues" evidence="2">
    <location>
        <begin position="1547"/>
        <end position="1568"/>
    </location>
</feature>
<keyword evidence="1" id="KW-0175">Coiled coil</keyword>
<feature type="region of interest" description="Disordered" evidence="2">
    <location>
        <begin position="955"/>
        <end position="1006"/>
    </location>
</feature>
<feature type="region of interest" description="Disordered" evidence="2">
    <location>
        <begin position="1543"/>
        <end position="1568"/>
    </location>
</feature>
<feature type="compositionally biased region" description="Low complexity" evidence="2">
    <location>
        <begin position="769"/>
        <end position="789"/>
    </location>
</feature>
<dbReference type="InterPro" id="IPR000253">
    <property type="entry name" value="FHA_dom"/>
</dbReference>
<protein>
    <recommendedName>
        <fullName evidence="3">FHA domain-containing protein</fullName>
    </recommendedName>
</protein>
<dbReference type="GO" id="GO:0003351">
    <property type="term" value="P:epithelial cilium movement involved in extracellular fluid movement"/>
    <property type="evidence" value="ECO:0007669"/>
    <property type="project" value="TreeGrafter"/>
</dbReference>
<feature type="compositionally biased region" description="Polar residues" evidence="2">
    <location>
        <begin position="137"/>
        <end position="146"/>
    </location>
</feature>
<keyword evidence="4" id="KW-1185">Reference proteome</keyword>
<accession>A0AA85KH76</accession>
<feature type="region of interest" description="Disordered" evidence="2">
    <location>
        <begin position="1318"/>
        <end position="1347"/>
    </location>
</feature>
<feature type="region of interest" description="Disordered" evidence="2">
    <location>
        <begin position="2449"/>
        <end position="2476"/>
    </location>
</feature>
<feature type="compositionally biased region" description="Polar residues" evidence="2">
    <location>
        <begin position="983"/>
        <end position="997"/>
    </location>
</feature>
<reference evidence="4" key="1">
    <citation type="submission" date="2022-06" db="EMBL/GenBank/DDBJ databases">
        <authorList>
            <person name="Berger JAMES D."/>
            <person name="Berger JAMES D."/>
        </authorList>
    </citation>
    <scope>NUCLEOTIDE SEQUENCE [LARGE SCALE GENOMIC DNA]</scope>
</reference>
<feature type="compositionally biased region" description="Basic residues" evidence="2">
    <location>
        <begin position="969"/>
        <end position="982"/>
    </location>
</feature>
<feature type="compositionally biased region" description="Low complexity" evidence="2">
    <location>
        <begin position="738"/>
        <end position="761"/>
    </location>
</feature>
<feature type="compositionally biased region" description="Low complexity" evidence="2">
    <location>
        <begin position="1066"/>
        <end position="1076"/>
    </location>
</feature>